<organism evidence="1 2">
    <name type="scientific">Salmonella phage astrithr</name>
    <dbReference type="NCBI Taxonomy" id="2713276"/>
    <lineage>
        <taxon>Viruses</taxon>
        <taxon>Duplodnaviria</taxon>
        <taxon>Heunggongvirae</taxon>
        <taxon>Uroviricota</taxon>
        <taxon>Caudoviricetes</taxon>
        <taxon>Astrithrvirus</taxon>
        <taxon>Astrithrvirus astrithr</taxon>
    </lineage>
</organism>
<keyword evidence="2" id="KW-1185">Reference proteome</keyword>
<accession>A0A6G8R9A2</accession>
<evidence type="ECO:0000313" key="1">
    <source>
        <dbReference type="EMBL" id="QIN97948.1"/>
    </source>
</evidence>
<protein>
    <submittedName>
        <fullName evidence="1">Uncharacterized protein</fullName>
    </submittedName>
</protein>
<reference evidence="1 2" key="1">
    <citation type="submission" date="2020-02" db="EMBL/GenBank/DDBJ databases">
        <authorList>
            <person name="Olsen N.S."/>
            <person name="Forero-Junco L."/>
            <person name="Kot W."/>
            <person name="Hansen L.H."/>
        </authorList>
    </citation>
    <scope>NUCLEOTIDE SEQUENCE [LARGE SCALE GENOMIC DNA]</scope>
</reference>
<sequence length="568" mass="60703">MATVYRFTQADIDAAAAQGVTMKLSGLAVSDFDGFSDSDTLVATASGGRKFTTIPATAWESAYTSIYFFGWDSVEGGNINIPFVLSNNDTVATLKPAAGMKFNKFYVTTQEAATALEWDNHPSSGSENTDVVFTWDGGTLTTGNYNVVVTKDGAEIDNISTPDKSYTLNKPAGDYVVTVYDKGGKSDSTASNIRQAIAVSAVLPKALYTVKAADMTAISDNEIDMKVNGADITTGSVLRLGDVIVAKVSGIRKFYTDTTLHGTSINFAVFFDGGMDWLQFTLSDNDQTATFTMVDDASGSGGTYQAWNIRTKQETPAVVGTNNVYKIDAAILSSVNKERFVTITGSDSLFDYGQYILSVLQFPFDIPANQILSPENIQLANRQLSVSANKLATDKIKIDLGEIIVPDTYGNMLSYANTNAVIHLPLAPSIVLDLEYVIGQTLGVYYLLDCYTGTATINITSTKLAAVISSTQVNIGVRVPYMADSYTAPENTGVVAGGNNGVKIPYIELISHDAILPHGFFTVPVVDETLISGQTGYIKVDNVELVTGALGNEKAQIISLLNSGVIIK</sequence>
<dbReference type="Proteomes" id="UP000502907">
    <property type="component" value="Segment"/>
</dbReference>
<evidence type="ECO:0000313" key="2">
    <source>
        <dbReference type="Proteomes" id="UP000502907"/>
    </source>
</evidence>
<proteinExistence type="predicted"/>
<gene>
    <name evidence="1" type="ORF">astrithr_10</name>
</gene>
<name>A0A6G8R9A2_9CAUD</name>
<dbReference type="EMBL" id="MT074429">
    <property type="protein sequence ID" value="QIN97948.1"/>
    <property type="molecule type" value="Genomic_DNA"/>
</dbReference>